<feature type="compositionally biased region" description="Low complexity" evidence="5">
    <location>
        <begin position="291"/>
        <end position="301"/>
    </location>
</feature>
<gene>
    <name evidence="7" type="ORF">C6Y45_12990</name>
</gene>
<dbReference type="Gene3D" id="3.60.15.10">
    <property type="entry name" value="Ribonuclease Z/Hydroxyacylglutathione hydrolase-like"/>
    <property type="match status" value="1"/>
</dbReference>
<dbReference type="InterPro" id="IPR036866">
    <property type="entry name" value="RibonucZ/Hydroxyglut_hydro"/>
</dbReference>
<keyword evidence="3 7" id="KW-0378">Hydrolase</keyword>
<dbReference type="InterPro" id="IPR052159">
    <property type="entry name" value="Competence_DNA_uptake"/>
</dbReference>
<dbReference type="PANTHER" id="PTHR30619">
    <property type="entry name" value="DNA INTERNALIZATION/COMPETENCE PROTEIN COMEC/REC2"/>
    <property type="match status" value="1"/>
</dbReference>
<evidence type="ECO:0000313" key="8">
    <source>
        <dbReference type="Proteomes" id="UP000240509"/>
    </source>
</evidence>
<dbReference type="OrthoDB" id="9761531at2"/>
<dbReference type="GO" id="GO:0008800">
    <property type="term" value="F:beta-lactamase activity"/>
    <property type="evidence" value="ECO:0007669"/>
    <property type="project" value="InterPro"/>
</dbReference>
<dbReference type="InterPro" id="IPR010994">
    <property type="entry name" value="RuvA_2-like"/>
</dbReference>
<dbReference type="InterPro" id="IPR001018">
    <property type="entry name" value="Beta-lactamase_class-B_CS"/>
</dbReference>
<dbReference type="EMBL" id="PZJJ01000024">
    <property type="protein sequence ID" value="PTL38128.1"/>
    <property type="molecule type" value="Genomic_DNA"/>
</dbReference>
<organism evidence="7 8">
    <name type="scientific">Alkalicoccus saliphilus</name>
    <dbReference type="NCBI Taxonomy" id="200989"/>
    <lineage>
        <taxon>Bacteria</taxon>
        <taxon>Bacillati</taxon>
        <taxon>Bacillota</taxon>
        <taxon>Bacilli</taxon>
        <taxon>Bacillales</taxon>
        <taxon>Bacillaceae</taxon>
        <taxon>Alkalicoccus</taxon>
    </lineage>
</organism>
<feature type="compositionally biased region" description="Polar residues" evidence="5">
    <location>
        <begin position="254"/>
        <end position="263"/>
    </location>
</feature>
<dbReference type="PROSITE" id="PS00743">
    <property type="entry name" value="BETA_LACTAMASE_B_1"/>
    <property type="match status" value="1"/>
</dbReference>
<keyword evidence="8" id="KW-1185">Reference proteome</keyword>
<dbReference type="AlphaFoldDB" id="A0A2T4U406"/>
<dbReference type="SUPFAM" id="SSF56281">
    <property type="entry name" value="Metallo-hydrolase/oxidoreductase"/>
    <property type="match status" value="1"/>
</dbReference>
<comment type="cofactor">
    <cofactor evidence="1">
        <name>Zn(2+)</name>
        <dbReference type="ChEBI" id="CHEBI:29105"/>
    </cofactor>
</comment>
<dbReference type="PANTHER" id="PTHR30619:SF7">
    <property type="entry name" value="BETA-LACTAMASE DOMAIN PROTEIN"/>
    <property type="match status" value="1"/>
</dbReference>
<dbReference type="CDD" id="cd07731">
    <property type="entry name" value="ComA-like_MBL-fold"/>
    <property type="match status" value="1"/>
</dbReference>
<evidence type="ECO:0000259" key="6">
    <source>
        <dbReference type="SMART" id="SM00849"/>
    </source>
</evidence>
<dbReference type="GO" id="GO:0008270">
    <property type="term" value="F:zinc ion binding"/>
    <property type="evidence" value="ECO:0007669"/>
    <property type="project" value="InterPro"/>
</dbReference>
<sequence length="379" mass="40926">MAVHFIDVGQADATLFSYSYEGDDFHILYDTGDWNQSHAVNYLTNEGIEELDLVITSHPHADHIGGVDQILEAGITMDEIWMSGDTTTSQTFERVIDAVERHEVDYVEPRTGEEFQAGPLELLVVNPDSLNGDLHDGSVSVRFDYGDVSFLFTGDAEDTAEQRMLQTGLDINVDIFQLGHHGSRTSTTPDFLEAVNPSTAIYSVGSGNSYGHPHQEVVDRVKGAGVDLYGTDIHGNIIVTTDGNGYTVETQQEGTVTAESDNGTNASNETASDSNNAATSSDPSNEEETENNSSESASNTNQTGNDTEEPASSEASEGCVDINTASVEELQRIHQIGPDRAEQITSLRPFTSIQDMTRINGIGEARIAEIKEEGVACVP</sequence>
<dbReference type="Proteomes" id="UP000240509">
    <property type="component" value="Unassembled WGS sequence"/>
</dbReference>
<dbReference type="Gene3D" id="1.10.150.320">
    <property type="entry name" value="Photosystem II 12 kDa extrinsic protein"/>
    <property type="match status" value="1"/>
</dbReference>
<feature type="compositionally biased region" description="Low complexity" evidence="5">
    <location>
        <begin position="264"/>
        <end position="283"/>
    </location>
</feature>
<keyword evidence="4" id="KW-0862">Zinc</keyword>
<dbReference type="GO" id="GO:0017001">
    <property type="term" value="P:antibiotic catabolic process"/>
    <property type="evidence" value="ECO:0007669"/>
    <property type="project" value="InterPro"/>
</dbReference>
<comment type="caution">
    <text evidence="7">The sequence shown here is derived from an EMBL/GenBank/DDBJ whole genome shotgun (WGS) entry which is preliminary data.</text>
</comment>
<dbReference type="InterPro" id="IPR001279">
    <property type="entry name" value="Metallo-B-lactamas"/>
</dbReference>
<dbReference type="SUPFAM" id="SSF47781">
    <property type="entry name" value="RuvA domain 2-like"/>
    <property type="match status" value="1"/>
</dbReference>
<feature type="domain" description="Metallo-beta-lactamase" evidence="6">
    <location>
        <begin position="14"/>
        <end position="206"/>
    </location>
</feature>
<evidence type="ECO:0000256" key="2">
    <source>
        <dbReference type="ARBA" id="ARBA00022723"/>
    </source>
</evidence>
<dbReference type="Pfam" id="PF12836">
    <property type="entry name" value="HHH_3"/>
    <property type="match status" value="1"/>
</dbReference>
<evidence type="ECO:0000256" key="3">
    <source>
        <dbReference type="ARBA" id="ARBA00022801"/>
    </source>
</evidence>
<evidence type="ECO:0000256" key="1">
    <source>
        <dbReference type="ARBA" id="ARBA00001947"/>
    </source>
</evidence>
<evidence type="ECO:0000313" key="7">
    <source>
        <dbReference type="EMBL" id="PTL38128.1"/>
    </source>
</evidence>
<protein>
    <submittedName>
        <fullName evidence="7">MBL fold metallo-hydrolase</fullName>
    </submittedName>
</protein>
<dbReference type="InterPro" id="IPR035681">
    <property type="entry name" value="ComA-like_MBL"/>
</dbReference>
<evidence type="ECO:0000256" key="4">
    <source>
        <dbReference type="ARBA" id="ARBA00022833"/>
    </source>
</evidence>
<feature type="region of interest" description="Disordered" evidence="5">
    <location>
        <begin position="254"/>
        <end position="317"/>
    </location>
</feature>
<accession>A0A2T4U406</accession>
<dbReference type="SMART" id="SM00849">
    <property type="entry name" value="Lactamase_B"/>
    <property type="match status" value="1"/>
</dbReference>
<name>A0A2T4U406_9BACI</name>
<keyword evidence="2" id="KW-0479">Metal-binding</keyword>
<dbReference type="Pfam" id="PF00753">
    <property type="entry name" value="Lactamase_B"/>
    <property type="match status" value="1"/>
</dbReference>
<reference evidence="7 8" key="1">
    <citation type="submission" date="2018-03" db="EMBL/GenBank/DDBJ databases">
        <title>Alkalicoccus saliphilus sp. nov., isolated from a mineral pool.</title>
        <authorList>
            <person name="Zhao B."/>
        </authorList>
    </citation>
    <scope>NUCLEOTIDE SEQUENCE [LARGE SCALE GENOMIC DNA]</scope>
    <source>
        <strain evidence="7 8">6AG</strain>
    </source>
</reference>
<proteinExistence type="predicted"/>
<evidence type="ECO:0000256" key="5">
    <source>
        <dbReference type="SAM" id="MobiDB-lite"/>
    </source>
</evidence>